<keyword evidence="10" id="KW-1185">Reference proteome</keyword>
<sequence length="423" mass="43894">MTGYPRPRPARVGPGEATDVRMTVNGAEVTVAVTPRMHLADVLREQVGLTGTHLGCEHGVCGMCTVLVDGDAARACLLLAVQCDGAEVVTVEGLGRADDQHPLQRAFSAHHGLQCGFCTPGMLMSSYDLLANGPRGTSVTPEELPAEMSGVLCRCTGYRGILAAVADTAAAHPDGLPPPANLESRTVLARSRGPAAAEPGTEQPASGRAGATEVRVPSGAPSASVAVSSALTSDIDDVWAVVLDFRRLARCLPGAELVETLDGGLFRGRARVPLGPVTLAFEGLAQVLDSDPGQHRMRLVAQGTDVGGSATQADIRLAARPGPDGGTVLEAAADLHLTGRIAQFGRALAGDVSRRMFEQLARAVDEAARTGADPVVSVPGPARVLLGVARDAARRVAAEAVVRLRTRLRPRPRRGRRAHGPNG</sequence>
<dbReference type="InterPro" id="IPR036010">
    <property type="entry name" value="2Fe-2S_ferredoxin-like_sf"/>
</dbReference>
<evidence type="ECO:0000313" key="9">
    <source>
        <dbReference type="EMBL" id="AEA28052.1"/>
    </source>
</evidence>
<evidence type="ECO:0000256" key="6">
    <source>
        <dbReference type="ARBA" id="ARBA00060707"/>
    </source>
</evidence>
<dbReference type="InterPro" id="IPR006058">
    <property type="entry name" value="2Fe2S_fd_BS"/>
</dbReference>
<dbReference type="EC" id="1.2.99.2" evidence="9"/>
<comment type="pathway">
    <text evidence="6">Alkaloid degradation; nicotine degradation.</text>
</comment>
<dbReference type="EMBL" id="CP002593">
    <property type="protein sequence ID" value="AEA28052.1"/>
    <property type="molecule type" value="Genomic_DNA"/>
</dbReference>
<dbReference type="FunFam" id="3.10.20.30:FF:000020">
    <property type="entry name" value="Xanthine dehydrogenase iron-sulfur subunit"/>
    <property type="match status" value="1"/>
</dbReference>
<dbReference type="STRING" id="675635.Psed_5930"/>
<dbReference type="Pfam" id="PF06240">
    <property type="entry name" value="COXG"/>
    <property type="match status" value="1"/>
</dbReference>
<dbReference type="CDD" id="cd00207">
    <property type="entry name" value="fer2"/>
    <property type="match status" value="1"/>
</dbReference>
<keyword evidence="3 9" id="KW-0560">Oxidoreductase</keyword>
<dbReference type="AlphaFoldDB" id="F4D1Z2"/>
<evidence type="ECO:0000256" key="3">
    <source>
        <dbReference type="ARBA" id="ARBA00023002"/>
    </source>
</evidence>
<dbReference type="eggNOG" id="COG2080">
    <property type="taxonomic scope" value="Bacteria"/>
</dbReference>
<evidence type="ECO:0000256" key="5">
    <source>
        <dbReference type="ARBA" id="ARBA00023014"/>
    </source>
</evidence>
<dbReference type="GO" id="GO:0046872">
    <property type="term" value="F:metal ion binding"/>
    <property type="evidence" value="ECO:0007669"/>
    <property type="project" value="UniProtKB-KW"/>
</dbReference>
<reference evidence="9 10" key="1">
    <citation type="journal article" date="2011" name="J. Bacteriol.">
        <title>Genome sequence of the 1,4-dioxane-degrading Pseudonocardia dioxanivorans strain CB1190.</title>
        <authorList>
            <person name="Sales C.M."/>
            <person name="Mahendra S."/>
            <person name="Grostern A."/>
            <person name="Parales R.E."/>
            <person name="Goodwin L.A."/>
            <person name="Woyke T."/>
            <person name="Nolan M."/>
            <person name="Lapidus A."/>
            <person name="Chertkov O."/>
            <person name="Ovchinnikova G."/>
            <person name="Sczyrba A."/>
            <person name="Alvarez-Cohen L."/>
        </authorList>
    </citation>
    <scope>NUCLEOTIDE SEQUENCE [LARGE SCALE GENOMIC DNA]</scope>
    <source>
        <strain evidence="10">ATCC 55486 / DSM 44775 / JCM 13855 / CB1190</strain>
    </source>
</reference>
<dbReference type="InterPro" id="IPR012675">
    <property type="entry name" value="Beta-grasp_dom_sf"/>
</dbReference>
<name>F4D1Z2_PSEUX</name>
<feature type="domain" description="2Fe-2S ferredoxin-type" evidence="8">
    <location>
        <begin position="18"/>
        <end position="94"/>
    </location>
</feature>
<dbReference type="OrthoDB" id="159930at2"/>
<keyword evidence="1" id="KW-0001">2Fe-2S</keyword>
<evidence type="ECO:0000313" key="10">
    <source>
        <dbReference type="Proteomes" id="UP000007809"/>
    </source>
</evidence>
<dbReference type="HOGENOM" id="CLU_731168_0_0_11"/>
<dbReference type="PANTHER" id="PTHR44379:SF5">
    <property type="entry name" value="OXIDOREDUCTASE WITH IRON-SULFUR SUBUNIT"/>
    <property type="match status" value="1"/>
</dbReference>
<dbReference type="InterPro" id="IPR010419">
    <property type="entry name" value="CO_DH_gsu"/>
</dbReference>
<dbReference type="KEGG" id="pdx:Psed_5930"/>
<dbReference type="GO" id="GO:0016491">
    <property type="term" value="F:oxidoreductase activity"/>
    <property type="evidence" value="ECO:0007669"/>
    <property type="project" value="UniProtKB-KW"/>
</dbReference>
<dbReference type="SUPFAM" id="SSF47741">
    <property type="entry name" value="CO dehydrogenase ISP C-domain like"/>
    <property type="match status" value="1"/>
</dbReference>
<evidence type="ECO:0000256" key="4">
    <source>
        <dbReference type="ARBA" id="ARBA00023004"/>
    </source>
</evidence>
<protein>
    <submittedName>
        <fullName evidence="9">Carbon-monoxide dehydrogenase (Acceptor)</fullName>
        <ecNumber evidence="9">1.2.99.2</ecNumber>
    </submittedName>
</protein>
<dbReference type="Gene3D" id="3.10.20.30">
    <property type="match status" value="1"/>
</dbReference>
<gene>
    <name evidence="9" type="ordered locus">Psed_5930</name>
</gene>
<dbReference type="InterPro" id="IPR023393">
    <property type="entry name" value="START-like_dom_sf"/>
</dbReference>
<dbReference type="InterPro" id="IPR002888">
    <property type="entry name" value="2Fe-2S-bd"/>
</dbReference>
<dbReference type="Pfam" id="PF00111">
    <property type="entry name" value="Fer2"/>
    <property type="match status" value="1"/>
</dbReference>
<dbReference type="InterPro" id="IPR036884">
    <property type="entry name" value="2Fe-2S-bd_dom_sf"/>
</dbReference>
<dbReference type="Proteomes" id="UP000007809">
    <property type="component" value="Chromosome"/>
</dbReference>
<dbReference type="Gene3D" id="1.10.150.120">
    <property type="entry name" value="[2Fe-2S]-binding domain"/>
    <property type="match status" value="1"/>
</dbReference>
<organism evidence="9 10">
    <name type="scientific">Pseudonocardia dioxanivorans (strain ATCC 55486 / DSM 44775 / JCM 13855 / CB1190)</name>
    <dbReference type="NCBI Taxonomy" id="675635"/>
    <lineage>
        <taxon>Bacteria</taxon>
        <taxon>Bacillati</taxon>
        <taxon>Actinomycetota</taxon>
        <taxon>Actinomycetes</taxon>
        <taxon>Pseudonocardiales</taxon>
        <taxon>Pseudonocardiaceae</taxon>
        <taxon>Pseudonocardia</taxon>
    </lineage>
</organism>
<keyword evidence="5" id="KW-0411">Iron-sulfur</keyword>
<dbReference type="eggNOG" id="COG3427">
    <property type="taxonomic scope" value="Bacteria"/>
</dbReference>
<evidence type="ECO:0000256" key="2">
    <source>
        <dbReference type="ARBA" id="ARBA00022723"/>
    </source>
</evidence>
<dbReference type="SUPFAM" id="SSF55961">
    <property type="entry name" value="Bet v1-like"/>
    <property type="match status" value="1"/>
</dbReference>
<dbReference type="Pfam" id="PF01799">
    <property type="entry name" value="Fer2_2"/>
    <property type="match status" value="1"/>
</dbReference>
<evidence type="ECO:0000259" key="8">
    <source>
        <dbReference type="PROSITE" id="PS51085"/>
    </source>
</evidence>
<dbReference type="InterPro" id="IPR001041">
    <property type="entry name" value="2Fe-2S_ferredoxin-type"/>
</dbReference>
<feature type="region of interest" description="Disordered" evidence="7">
    <location>
        <begin position="189"/>
        <end position="218"/>
    </location>
</feature>
<keyword evidence="4" id="KW-0408">Iron</keyword>
<proteinExistence type="predicted"/>
<evidence type="ECO:0000256" key="1">
    <source>
        <dbReference type="ARBA" id="ARBA00022714"/>
    </source>
</evidence>
<dbReference type="PANTHER" id="PTHR44379">
    <property type="entry name" value="OXIDOREDUCTASE WITH IRON-SULFUR SUBUNIT"/>
    <property type="match status" value="1"/>
</dbReference>
<dbReference type="InterPro" id="IPR051452">
    <property type="entry name" value="Diverse_Oxidoreductases"/>
</dbReference>
<dbReference type="GO" id="GO:0051537">
    <property type="term" value="F:2 iron, 2 sulfur cluster binding"/>
    <property type="evidence" value="ECO:0007669"/>
    <property type="project" value="UniProtKB-KW"/>
</dbReference>
<dbReference type="SUPFAM" id="SSF54292">
    <property type="entry name" value="2Fe-2S ferredoxin-like"/>
    <property type="match status" value="1"/>
</dbReference>
<dbReference type="Gene3D" id="3.30.530.20">
    <property type="match status" value="1"/>
</dbReference>
<accession>F4D1Z2</accession>
<evidence type="ECO:0000256" key="7">
    <source>
        <dbReference type="SAM" id="MobiDB-lite"/>
    </source>
</evidence>
<keyword evidence="2" id="KW-0479">Metal-binding</keyword>
<dbReference type="PROSITE" id="PS00197">
    <property type="entry name" value="2FE2S_FER_1"/>
    <property type="match status" value="1"/>
</dbReference>
<dbReference type="PROSITE" id="PS51085">
    <property type="entry name" value="2FE2S_FER_2"/>
    <property type="match status" value="1"/>
</dbReference>
<dbReference type="CDD" id="cd07823">
    <property type="entry name" value="SRPBCC_5"/>
    <property type="match status" value="1"/>
</dbReference>